<evidence type="ECO:0000256" key="3">
    <source>
        <dbReference type="ARBA" id="ARBA00023002"/>
    </source>
</evidence>
<feature type="domain" description="FAD/NAD(P)-binding" evidence="4">
    <location>
        <begin position="3"/>
        <end position="149"/>
    </location>
</feature>
<accession>A0ABQ8G8D3</accession>
<dbReference type="PRINTS" id="PR00469">
    <property type="entry name" value="PNDRDTASEII"/>
</dbReference>
<evidence type="ECO:0000259" key="4">
    <source>
        <dbReference type="Pfam" id="PF07992"/>
    </source>
</evidence>
<dbReference type="PRINTS" id="PR00368">
    <property type="entry name" value="FADPNR"/>
</dbReference>
<dbReference type="Gene3D" id="3.50.50.60">
    <property type="entry name" value="FAD/NAD(P)-binding domain"/>
    <property type="match status" value="2"/>
</dbReference>
<gene>
    <name evidence="5" type="ORF">B0J12DRAFT_601353</name>
</gene>
<dbReference type="SUPFAM" id="SSF51905">
    <property type="entry name" value="FAD/NAD(P)-binding domain"/>
    <property type="match status" value="1"/>
</dbReference>
<evidence type="ECO:0000313" key="6">
    <source>
        <dbReference type="Proteomes" id="UP000774617"/>
    </source>
</evidence>
<keyword evidence="3" id="KW-0560">Oxidoreductase</keyword>
<proteinExistence type="inferred from homology"/>
<comment type="similarity">
    <text evidence="1">Belongs to the class-II pyridine nucleotide-disulfide oxidoreductase family.</text>
</comment>
<dbReference type="Proteomes" id="UP000774617">
    <property type="component" value="Unassembled WGS sequence"/>
</dbReference>
<dbReference type="Pfam" id="PF07992">
    <property type="entry name" value="Pyr_redox_2"/>
    <property type="match status" value="1"/>
</dbReference>
<dbReference type="PANTHER" id="PTHR48105">
    <property type="entry name" value="THIOREDOXIN REDUCTASE 1-RELATED-RELATED"/>
    <property type="match status" value="1"/>
</dbReference>
<dbReference type="InterPro" id="IPR036188">
    <property type="entry name" value="FAD/NAD-bd_sf"/>
</dbReference>
<protein>
    <recommendedName>
        <fullName evidence="4">FAD/NAD(P)-binding domain-containing protein</fullName>
    </recommendedName>
</protein>
<keyword evidence="6" id="KW-1185">Reference proteome</keyword>
<name>A0ABQ8G8D3_9PEZI</name>
<dbReference type="EMBL" id="JAGTJR010000015">
    <property type="protein sequence ID" value="KAH7048245.1"/>
    <property type="molecule type" value="Genomic_DNA"/>
</dbReference>
<evidence type="ECO:0000313" key="5">
    <source>
        <dbReference type="EMBL" id="KAH7048245.1"/>
    </source>
</evidence>
<sequence length="325" mass="34234">MIYDALIVGGGPAGLSAALALGRANRTALLFDSGAYRNAGVKAMHTVLSRDGANPDEFRSIARSQIERYTTISLRKGYITHAANEEIEPGYKGFKLTDGDGTVFNGRKLVLATGSQDILPDNIEGYKENWPQHIYQCLLCDGFDEKDYPIGVLAFDTPAYGHLSVMALKFNPSVTIYSNGGVPDAAPVQQALQTALACGAKLDDRKIRRLVNNGEGPARGVTIEFETGPSATLGMLLHKPPTRNHGQHLIEQLGLKTGPSGDVAVDPMFTESSVKGCIVAGDTSEVVKQASLAMGSGTRAGAVVSLQLCNEEGAKALAAAKAGSS</sequence>
<keyword evidence="2" id="KW-0285">Flavoprotein</keyword>
<reference evidence="5 6" key="1">
    <citation type="journal article" date="2021" name="Nat. Commun.">
        <title>Genetic determinants of endophytism in the Arabidopsis root mycobiome.</title>
        <authorList>
            <person name="Mesny F."/>
            <person name="Miyauchi S."/>
            <person name="Thiergart T."/>
            <person name="Pickel B."/>
            <person name="Atanasova L."/>
            <person name="Karlsson M."/>
            <person name="Huettel B."/>
            <person name="Barry K.W."/>
            <person name="Haridas S."/>
            <person name="Chen C."/>
            <person name="Bauer D."/>
            <person name="Andreopoulos W."/>
            <person name="Pangilinan J."/>
            <person name="LaButti K."/>
            <person name="Riley R."/>
            <person name="Lipzen A."/>
            <person name="Clum A."/>
            <person name="Drula E."/>
            <person name="Henrissat B."/>
            <person name="Kohler A."/>
            <person name="Grigoriev I.V."/>
            <person name="Martin F.M."/>
            <person name="Hacquard S."/>
        </authorList>
    </citation>
    <scope>NUCLEOTIDE SEQUENCE [LARGE SCALE GENOMIC DNA]</scope>
    <source>
        <strain evidence="5 6">MPI-SDFR-AT-0080</strain>
    </source>
</reference>
<evidence type="ECO:0000256" key="2">
    <source>
        <dbReference type="ARBA" id="ARBA00022630"/>
    </source>
</evidence>
<dbReference type="InterPro" id="IPR050097">
    <property type="entry name" value="Ferredoxin-NADP_redctase_2"/>
</dbReference>
<dbReference type="InterPro" id="IPR023753">
    <property type="entry name" value="FAD/NAD-binding_dom"/>
</dbReference>
<evidence type="ECO:0000256" key="1">
    <source>
        <dbReference type="ARBA" id="ARBA00009333"/>
    </source>
</evidence>
<organism evidence="5 6">
    <name type="scientific">Macrophomina phaseolina</name>
    <dbReference type="NCBI Taxonomy" id="35725"/>
    <lineage>
        <taxon>Eukaryota</taxon>
        <taxon>Fungi</taxon>
        <taxon>Dikarya</taxon>
        <taxon>Ascomycota</taxon>
        <taxon>Pezizomycotina</taxon>
        <taxon>Dothideomycetes</taxon>
        <taxon>Dothideomycetes incertae sedis</taxon>
        <taxon>Botryosphaeriales</taxon>
        <taxon>Botryosphaeriaceae</taxon>
        <taxon>Macrophomina</taxon>
    </lineage>
</organism>
<comment type="caution">
    <text evidence="5">The sequence shown here is derived from an EMBL/GenBank/DDBJ whole genome shotgun (WGS) entry which is preliminary data.</text>
</comment>